<gene>
    <name evidence="1" type="ORF">AJR17_002735</name>
</gene>
<reference evidence="1" key="1">
    <citation type="submission" date="2017-02" db="EMBL/GenBank/DDBJ databases">
        <title>Shigella draft genomes.</title>
        <authorList>
            <person name="Weis A.M."/>
            <person name="Weimer B.C."/>
            <person name="Gilpin B."/>
        </authorList>
    </citation>
    <scope>NUCLEOTIDE SEQUENCE [LARGE SCALE GENOMIC DNA]</scope>
    <source>
        <strain evidence="1">BCW_4868</strain>
    </source>
</reference>
<accession>A0A1S9JN71</accession>
<name>A0A1S9JN71_SHIBO</name>
<dbReference type="Proteomes" id="UP000868349">
    <property type="component" value="Unassembled WGS sequence"/>
</dbReference>
<evidence type="ECO:0000313" key="1">
    <source>
        <dbReference type="EMBL" id="OOO84365.1"/>
    </source>
</evidence>
<dbReference type="AlphaFoldDB" id="A0A1S9JN71"/>
<organism evidence="1">
    <name type="scientific">Shigella boydii</name>
    <dbReference type="NCBI Taxonomy" id="621"/>
    <lineage>
        <taxon>Bacteria</taxon>
        <taxon>Pseudomonadati</taxon>
        <taxon>Pseudomonadota</taxon>
        <taxon>Gammaproteobacteria</taxon>
        <taxon>Enterobacterales</taxon>
        <taxon>Enterobacteriaceae</taxon>
        <taxon>Shigella</taxon>
    </lineage>
</organism>
<comment type="caution">
    <text evidence="1">The sequence shown here is derived from an EMBL/GenBank/DDBJ whole genome shotgun (WGS) entry which is preliminary data.</text>
</comment>
<proteinExistence type="predicted"/>
<dbReference type="EMBL" id="MSJS02000010">
    <property type="protein sequence ID" value="OOO84365.1"/>
    <property type="molecule type" value="Genomic_DNA"/>
</dbReference>
<sequence>MLATGGSYSENEEKAAIAFSASIESSSLQGGDYQAMIKSANQGVWTSVDVLLQSPTPKQADTVSFRHGWQTA</sequence>
<protein>
    <submittedName>
        <fullName evidence="1">Uncharacterized protein</fullName>
    </submittedName>
</protein>